<accession>A0A128FAT4</accession>
<proteinExistence type="predicted"/>
<evidence type="ECO:0000313" key="2">
    <source>
        <dbReference type="Proteomes" id="UP000073601"/>
    </source>
</evidence>
<keyword evidence="2" id="KW-1185">Reference proteome</keyword>
<dbReference type="EMBL" id="FIZY01000026">
    <property type="protein sequence ID" value="CZF83858.1"/>
    <property type="molecule type" value="Genomic_DNA"/>
</dbReference>
<dbReference type="OrthoDB" id="7855192at2"/>
<dbReference type="RefSeq" id="WP_062710933.1">
    <property type="nucleotide sequence ID" value="NZ_CAWRCI010000026.1"/>
</dbReference>
<evidence type="ECO:0008006" key="3">
    <source>
        <dbReference type="Google" id="ProtNLM"/>
    </source>
</evidence>
<dbReference type="AlphaFoldDB" id="A0A128FAT4"/>
<reference evidence="2" key="1">
    <citation type="submission" date="2016-02" db="EMBL/GenBank/DDBJ databases">
        <authorList>
            <person name="Rodrigo-Torres Lidia"/>
            <person name="Arahal R.David."/>
        </authorList>
    </citation>
    <scope>NUCLEOTIDE SEQUENCE [LARGE SCALE GENOMIC DNA]</scope>
    <source>
        <strain evidence="2">CECT 8713</strain>
    </source>
</reference>
<protein>
    <recommendedName>
        <fullName evidence="3">ArsR family transcriptional regulator</fullName>
    </recommendedName>
</protein>
<organism evidence="1 2">
    <name type="scientific">Grimontia marina</name>
    <dbReference type="NCBI Taxonomy" id="646534"/>
    <lineage>
        <taxon>Bacteria</taxon>
        <taxon>Pseudomonadati</taxon>
        <taxon>Pseudomonadota</taxon>
        <taxon>Gammaproteobacteria</taxon>
        <taxon>Vibrionales</taxon>
        <taxon>Vibrionaceae</taxon>
        <taxon>Grimontia</taxon>
    </lineage>
</organism>
<name>A0A128FAT4_9GAMM</name>
<gene>
    <name evidence="1" type="ORF">GMA8713_02829</name>
</gene>
<evidence type="ECO:0000313" key="1">
    <source>
        <dbReference type="EMBL" id="CZF83858.1"/>
    </source>
</evidence>
<sequence>MTLHTLLQQDRRLVMLRVLNEMPGYEANDSIIDSALDAYGHNVSRDLVRTELSWLAEQQLVTLRDVAGTQVARITQRGIDIALGQANHPDIKRPRPGE</sequence>
<dbReference type="Proteomes" id="UP000073601">
    <property type="component" value="Unassembled WGS sequence"/>
</dbReference>